<gene>
    <name evidence="2" type="ORF">PoB_005176300</name>
</gene>
<name>A0AAV4C2P1_9GAST</name>
<dbReference type="EMBL" id="BLXT01005737">
    <property type="protein sequence ID" value="GFO25258.1"/>
    <property type="molecule type" value="Genomic_DNA"/>
</dbReference>
<protein>
    <submittedName>
        <fullName evidence="2">Uncharacterized protein</fullName>
    </submittedName>
</protein>
<reference evidence="2 3" key="1">
    <citation type="journal article" date="2021" name="Elife">
        <title>Chloroplast acquisition without the gene transfer in kleptoplastic sea slugs, Plakobranchus ocellatus.</title>
        <authorList>
            <person name="Maeda T."/>
            <person name="Takahashi S."/>
            <person name="Yoshida T."/>
            <person name="Shimamura S."/>
            <person name="Takaki Y."/>
            <person name="Nagai Y."/>
            <person name="Toyoda A."/>
            <person name="Suzuki Y."/>
            <person name="Arimoto A."/>
            <person name="Ishii H."/>
            <person name="Satoh N."/>
            <person name="Nishiyama T."/>
            <person name="Hasebe M."/>
            <person name="Maruyama T."/>
            <person name="Minagawa J."/>
            <person name="Obokata J."/>
            <person name="Shigenobu S."/>
        </authorList>
    </citation>
    <scope>NUCLEOTIDE SEQUENCE [LARGE SCALE GENOMIC DNA]</scope>
</reference>
<dbReference type="Proteomes" id="UP000735302">
    <property type="component" value="Unassembled WGS sequence"/>
</dbReference>
<feature type="region of interest" description="Disordered" evidence="1">
    <location>
        <begin position="247"/>
        <end position="290"/>
    </location>
</feature>
<proteinExistence type="predicted"/>
<feature type="compositionally biased region" description="Low complexity" evidence="1">
    <location>
        <begin position="258"/>
        <end position="268"/>
    </location>
</feature>
<feature type="compositionally biased region" description="Basic and acidic residues" evidence="1">
    <location>
        <begin position="276"/>
        <end position="290"/>
    </location>
</feature>
<sequence>MFAFTNRKKDVQERFWPVVDERSITGKRHHQVLNHSIASLNQPISLRDRVNPAAARQTLKYFWRPPDRLQSVFGSRHRDSRVFLAAAILTLDSLWSRVILACYTIHQVNMNKLLFSPSKQEIAGKRGTVASNSTLRSAGTLLSWSQKSCHKATKQPSVLLSVPRLRRVSISVSSKSGKPKHILLSSKFSSSSQASDKSHYCLTNEKRFQCKNNLAQEERKVIGLLETPQIVSRSTFCVDTIEESHSVESESDNWETNSFSSDDSSFCSEESDSEGDTSHELLHDEVRLHT</sequence>
<accession>A0AAV4C2P1</accession>
<dbReference type="AlphaFoldDB" id="A0AAV4C2P1"/>
<evidence type="ECO:0000313" key="2">
    <source>
        <dbReference type="EMBL" id="GFO25258.1"/>
    </source>
</evidence>
<evidence type="ECO:0000313" key="3">
    <source>
        <dbReference type="Proteomes" id="UP000735302"/>
    </source>
</evidence>
<comment type="caution">
    <text evidence="2">The sequence shown here is derived from an EMBL/GenBank/DDBJ whole genome shotgun (WGS) entry which is preliminary data.</text>
</comment>
<organism evidence="2 3">
    <name type="scientific">Plakobranchus ocellatus</name>
    <dbReference type="NCBI Taxonomy" id="259542"/>
    <lineage>
        <taxon>Eukaryota</taxon>
        <taxon>Metazoa</taxon>
        <taxon>Spiralia</taxon>
        <taxon>Lophotrochozoa</taxon>
        <taxon>Mollusca</taxon>
        <taxon>Gastropoda</taxon>
        <taxon>Heterobranchia</taxon>
        <taxon>Euthyneura</taxon>
        <taxon>Panpulmonata</taxon>
        <taxon>Sacoglossa</taxon>
        <taxon>Placobranchoidea</taxon>
        <taxon>Plakobranchidae</taxon>
        <taxon>Plakobranchus</taxon>
    </lineage>
</organism>
<keyword evidence="3" id="KW-1185">Reference proteome</keyword>
<evidence type="ECO:0000256" key="1">
    <source>
        <dbReference type="SAM" id="MobiDB-lite"/>
    </source>
</evidence>